<dbReference type="GO" id="GO:0000166">
    <property type="term" value="F:nucleotide binding"/>
    <property type="evidence" value="ECO:0007669"/>
    <property type="project" value="InterPro"/>
</dbReference>
<comment type="caution">
    <text evidence="5">The sequence shown here is derived from an EMBL/GenBank/DDBJ whole genome shotgun (WGS) entry which is preliminary data.</text>
</comment>
<evidence type="ECO:0000313" key="6">
    <source>
        <dbReference type="Proteomes" id="UP000528460"/>
    </source>
</evidence>
<comment type="similarity">
    <text evidence="1">Belongs to the Gfo/Idh/MocA family.</text>
</comment>
<dbReference type="SUPFAM" id="SSF55347">
    <property type="entry name" value="Glyceraldehyde-3-phosphate dehydrogenase-like, C-terminal domain"/>
    <property type="match status" value="1"/>
</dbReference>
<keyword evidence="2" id="KW-0560">Oxidoreductase</keyword>
<gene>
    <name evidence="5" type="ORF">HNS30_02115</name>
</gene>
<protein>
    <submittedName>
        <fullName evidence="5">Gfo/Idh/MocA family oxidoreductase</fullName>
    </submittedName>
</protein>
<dbReference type="Gene3D" id="3.30.360.10">
    <property type="entry name" value="Dihydrodipicolinate Reductase, domain 2"/>
    <property type="match status" value="1"/>
</dbReference>
<dbReference type="PANTHER" id="PTHR22604:SF105">
    <property type="entry name" value="TRANS-1,2-DIHYDROBENZENE-1,2-DIOL DEHYDROGENASE"/>
    <property type="match status" value="1"/>
</dbReference>
<dbReference type="Proteomes" id="UP000528460">
    <property type="component" value="Unassembled WGS sequence"/>
</dbReference>
<sequence>MSSFPTALPSVDAIPLRGGPVLRWGVLAPGRIAGGFVWALHQHTDQRVHAVASRDPERASRFAAQYGIPRVHASYEQLVRDPDVDIVYVASPHSEHKRQALLAIAAGKHVLVEKPLALNASEARDIARAARAANVFAMEALWSRFLPQTLLIERLLRDGVLGDIRLVTADFGGRFDFDPEGRVFNPALGGGALLDIGIYPIWLAHLVLGPPPHVHATGSLTQTGVDGQAALVLTYAMGAQALLHTTLFAETPQEAVIAGTHARLQLDSRFFTPGGFTLKAARSDQRLRWTDPSGLQGSEGLAWQAVAVASHIAEGLRESPLHPLERSIALLETIDAAREQLRAAGPSAHGHLFTR</sequence>
<dbReference type="PANTHER" id="PTHR22604">
    <property type="entry name" value="OXIDOREDUCTASES"/>
    <property type="match status" value="1"/>
</dbReference>
<dbReference type="InterPro" id="IPR036291">
    <property type="entry name" value="NAD(P)-bd_dom_sf"/>
</dbReference>
<dbReference type="GO" id="GO:0016491">
    <property type="term" value="F:oxidoreductase activity"/>
    <property type="evidence" value="ECO:0007669"/>
    <property type="project" value="UniProtKB-KW"/>
</dbReference>
<evidence type="ECO:0000256" key="2">
    <source>
        <dbReference type="ARBA" id="ARBA00023002"/>
    </source>
</evidence>
<feature type="domain" description="Gfo/Idh/MocA-like oxidoreductase N-terminal" evidence="3">
    <location>
        <begin position="24"/>
        <end position="138"/>
    </location>
</feature>
<feature type="domain" description="GFO/IDH/MocA-like oxidoreductase" evidence="4">
    <location>
        <begin position="152"/>
        <end position="264"/>
    </location>
</feature>
<proteinExistence type="inferred from homology"/>
<reference evidence="5 6" key="1">
    <citation type="submission" date="2020-05" db="EMBL/GenBank/DDBJ databases">
        <authorList>
            <person name="Whitworth D."/>
        </authorList>
    </citation>
    <scope>NUCLEOTIDE SEQUENCE [LARGE SCALE GENOMIC DNA]</scope>
    <source>
        <strain evidence="5 6">CA046A</strain>
    </source>
</reference>
<evidence type="ECO:0000313" key="5">
    <source>
        <dbReference type="EMBL" id="NOK07840.1"/>
    </source>
</evidence>
<dbReference type="InterPro" id="IPR055170">
    <property type="entry name" value="GFO_IDH_MocA-like_dom"/>
</dbReference>
<dbReference type="InterPro" id="IPR050984">
    <property type="entry name" value="Gfo/Idh/MocA_domain"/>
</dbReference>
<dbReference type="InterPro" id="IPR000683">
    <property type="entry name" value="Gfo/Idh/MocA-like_OxRdtase_N"/>
</dbReference>
<evidence type="ECO:0000259" key="3">
    <source>
        <dbReference type="Pfam" id="PF01408"/>
    </source>
</evidence>
<dbReference type="SUPFAM" id="SSF51735">
    <property type="entry name" value="NAD(P)-binding Rossmann-fold domains"/>
    <property type="match status" value="1"/>
</dbReference>
<name>A0A7Y4NCI5_9BACT</name>
<dbReference type="EMBL" id="JABFJW010000008">
    <property type="protein sequence ID" value="NOK07840.1"/>
    <property type="molecule type" value="Genomic_DNA"/>
</dbReference>
<evidence type="ECO:0000256" key="1">
    <source>
        <dbReference type="ARBA" id="ARBA00010928"/>
    </source>
</evidence>
<evidence type="ECO:0000259" key="4">
    <source>
        <dbReference type="Pfam" id="PF22725"/>
    </source>
</evidence>
<accession>A0A7Y4NCI5</accession>
<organism evidence="5 6">
    <name type="scientific">Corallococcus exercitus</name>
    <dbReference type="NCBI Taxonomy" id="2316736"/>
    <lineage>
        <taxon>Bacteria</taxon>
        <taxon>Pseudomonadati</taxon>
        <taxon>Myxococcota</taxon>
        <taxon>Myxococcia</taxon>
        <taxon>Myxococcales</taxon>
        <taxon>Cystobacterineae</taxon>
        <taxon>Myxococcaceae</taxon>
        <taxon>Corallococcus</taxon>
    </lineage>
</organism>
<dbReference type="Pfam" id="PF22725">
    <property type="entry name" value="GFO_IDH_MocA_C3"/>
    <property type="match status" value="1"/>
</dbReference>
<dbReference type="AlphaFoldDB" id="A0A7Y4NCI5"/>
<dbReference type="Pfam" id="PF01408">
    <property type="entry name" value="GFO_IDH_MocA"/>
    <property type="match status" value="1"/>
</dbReference>
<dbReference type="Gene3D" id="3.40.50.720">
    <property type="entry name" value="NAD(P)-binding Rossmann-like Domain"/>
    <property type="match status" value="1"/>
</dbReference>